<dbReference type="CDD" id="cd00130">
    <property type="entry name" value="PAS"/>
    <property type="match status" value="2"/>
</dbReference>
<dbReference type="NCBIfam" id="TIGR00229">
    <property type="entry name" value="sensory_box"/>
    <property type="match status" value="4"/>
</dbReference>
<dbReference type="Gene3D" id="3.40.50.150">
    <property type="entry name" value="Vaccinia Virus protein VP39"/>
    <property type="match status" value="1"/>
</dbReference>
<proteinExistence type="predicted"/>
<reference evidence="10 11" key="1">
    <citation type="submission" date="2018-02" db="EMBL/GenBank/DDBJ databases">
        <title>Novel Leptospira species isolated from soil and water in Japan.</title>
        <authorList>
            <person name="Nakao R."/>
            <person name="Masuzawa T."/>
        </authorList>
    </citation>
    <scope>NUCLEOTIDE SEQUENCE [LARGE SCALE GENOMIC DNA]</scope>
    <source>
        <strain evidence="10 11">YH101</strain>
    </source>
</reference>
<dbReference type="SUPFAM" id="SSF47384">
    <property type="entry name" value="Homodimeric domain of signal transducing histidine kinase"/>
    <property type="match status" value="1"/>
</dbReference>
<dbReference type="InterPro" id="IPR022642">
    <property type="entry name" value="CheR_C"/>
</dbReference>
<feature type="domain" description="PAC" evidence="7">
    <location>
        <begin position="803"/>
        <end position="855"/>
    </location>
</feature>
<feature type="domain" description="PAC" evidence="7">
    <location>
        <begin position="1430"/>
        <end position="1484"/>
    </location>
</feature>
<dbReference type="GO" id="GO:0005737">
    <property type="term" value="C:cytoplasm"/>
    <property type="evidence" value="ECO:0007669"/>
    <property type="project" value="InterPro"/>
</dbReference>
<dbReference type="InterPro" id="IPR035965">
    <property type="entry name" value="PAS-like_dom_sf"/>
</dbReference>
<dbReference type="SMART" id="SM00086">
    <property type="entry name" value="PAC"/>
    <property type="match status" value="6"/>
</dbReference>
<feature type="domain" description="PAC" evidence="7">
    <location>
        <begin position="1304"/>
        <end position="1356"/>
    </location>
</feature>
<dbReference type="SMART" id="SM00387">
    <property type="entry name" value="HATPase_c"/>
    <property type="match status" value="1"/>
</dbReference>
<feature type="domain" description="PAS" evidence="6">
    <location>
        <begin position="1353"/>
        <end position="1405"/>
    </location>
</feature>
<evidence type="ECO:0000256" key="2">
    <source>
        <dbReference type="ARBA" id="ARBA00012438"/>
    </source>
</evidence>
<dbReference type="SUPFAM" id="SSF55874">
    <property type="entry name" value="ATPase domain of HSP90 chaperone/DNA topoisomerase II/histidine kinase"/>
    <property type="match status" value="1"/>
</dbReference>
<feature type="domain" description="Histidine kinase" evidence="5">
    <location>
        <begin position="1502"/>
        <end position="1714"/>
    </location>
</feature>
<dbReference type="InterPro" id="IPR036890">
    <property type="entry name" value="HATPase_C_sf"/>
</dbReference>
<dbReference type="GO" id="GO:0006935">
    <property type="term" value="P:chemotaxis"/>
    <property type="evidence" value="ECO:0007669"/>
    <property type="project" value="UniProtKB-UniRule"/>
</dbReference>
<protein>
    <recommendedName>
        <fullName evidence="2">histidine kinase</fullName>
        <ecNumber evidence="2">2.7.13.3</ecNumber>
    </recommendedName>
</protein>
<dbReference type="PROSITE" id="PS50112">
    <property type="entry name" value="PAS"/>
    <property type="match status" value="2"/>
</dbReference>
<dbReference type="Gene3D" id="3.40.50.180">
    <property type="entry name" value="Methylesterase CheB, C-terminal domain"/>
    <property type="match status" value="1"/>
</dbReference>
<feature type="domain" description="CheB-type methylesterase" evidence="8">
    <location>
        <begin position="6"/>
        <end position="196"/>
    </location>
</feature>
<dbReference type="Gene3D" id="3.30.565.10">
    <property type="entry name" value="Histidine kinase-like ATPase, C-terminal domain"/>
    <property type="match status" value="1"/>
</dbReference>
<dbReference type="PROSITE" id="PS50123">
    <property type="entry name" value="CHER"/>
    <property type="match status" value="1"/>
</dbReference>
<evidence type="ECO:0000256" key="4">
    <source>
        <dbReference type="SAM" id="Coils"/>
    </source>
</evidence>
<keyword evidence="4" id="KW-0175">Coiled coil</keyword>
<feature type="domain" description="PAC" evidence="7">
    <location>
        <begin position="1175"/>
        <end position="1226"/>
    </location>
</feature>
<keyword evidence="3" id="KW-0378">Hydrolase</keyword>
<dbReference type="PANTHER" id="PTHR24422">
    <property type="entry name" value="CHEMOTAXIS PROTEIN METHYLTRANSFERASE"/>
    <property type="match status" value="1"/>
</dbReference>
<dbReference type="Pfam" id="PF01739">
    <property type="entry name" value="CheR"/>
    <property type="match status" value="1"/>
</dbReference>
<sequence>MSKVSTEESFLVVGVGASAGGLEAIQSLLGHLEEDCREHAFIIAQHVSPTYKSMLGQLLSRSTTLPVVEAENDKPVFPGSIYITPPDTEIRIIAGHFSLTKPKNISGPKPSIDILFESIALNFKNRSIGIILSGTGSDGSMGITAIHEVGGLCMVQDPKTSKFDGMPASAIETGIVDLVLAPSEMGKQILSYAKEPHEAKESVDTEDADGQTLQQILWSLSNVKGTDFSAYKKSTILRRLLKRMESLKIKSLSDYKLYLEKHHEEYESLFETILIGVTSFYRDENAFLSIEEHLKTIIANKTKGESIRIWTPGCSTGEEAYSIASIIANILKEKIVHYHIQIFATDIDEKAIAFARKAVYPNTSNFIFKSIEDSSFLIEKEDSFEISKLLRSMILFTKHDLTKNPPFLKLDMVICRNLLIYFNQNLQQQIIPLFHYALNPNGILFLGKSETVGNFSDLFITLDSENKIFQRKRGGAVQNLRFAGIRQNSSIVVRSPVKESLRKDMTVSEMVKETLYNTYDNPYVIISDQYLVEMINGDVNLFLSLPEGQMNANILKMIRPDLQIELRATITKVIKEKESQKSGLLPFTVDGKSYLTNIKVKPLLYTQKNNDLFMVIFELFPNENKAKIAEKSGSKVELQERIEILEKELTATKEHLQIYIEELETTNEELQSLNEEVQSTNEELQSTNEELETSVEELQSTNEEIQIAYTELKASNEELERKDNELKLKESSQTALLNNTLQSFVLTDKNFKILTFNEIAESTFSFLFRQTLSIEKDLREIFLSDAIPNLDLSFASLSKGEVVQGEFKCLDKENRKRQFAYNFTPVLDATKKLSVISFSLLDITATKETEIQLKETEKLLVSIFNAVDIGVCITDQFGRFVNVNQAYCEIYGYSKDELLGKSFTIVVLPEYREAIQSMHDQFIAGEEEIPREWTVQRKNGEVIDIYANAKLLIQEDGTRYKVTSVRDITEKKKFQRLLLETQEATHVGGWEYDLHTQQFSMTQESYHLFNLSQTKAYSMETIAELFNDYEKERLLVHYQSMLANKQPYELLLEYIDHKGQRKWYRAIGAPELNATTFRKVFGSFQDVTDSINFEIEMRKAKELLEQTNETARVGGWEYDLETKKLTWTSVTRDLHEVPEDYIPNVEDAILFYKEGEHRNRIQNLFQKLLLFGTAYDEEFIIVTYKGRERWVRATSQAYFENGVCKRVFGAFQDIHERKMVSEAMRITKERYEFLSQATRQAIWDWDIGEGTVFWGEGYRTNFGFDIENMHLSYETWENLLHPEQREKVIQRVQEAMANPDILTFENQYQLQKADGNFADVIDKALVIRDQTGKAIRMVGAVEDITKRKAGEVQLKLLESVITNSNESVLITEANPVGSIGPNIVFVNAAFTKMTGYTQEEVIGKTPRILQGPNSSPKEISKMREALAKWEPVEVEIINYKKDGSEFWNEFSIFPLANEKGFYTHWIAIERDITRKKREENEKEKLISELTQNNKDLKQFNYITSHNLRAPLSNLSAALSLIEDIPISDPLLSELLKGIKLSTETLNQTIDDLIRILIIKDSPAIEQSALDLETVFQSVLSQIQNIVSSSGASILTQFADVKQIVFNKPYLESIFLNLLTNAIKYRSQERDLHISVKSMESREFYFLVFEDNGLGIDLTRNKDKIFGLYQRFHNLPDSKGLGLYLVKSQLQALGGSIRVESQVNVGTKFIIKIRK</sequence>
<dbReference type="Gene3D" id="3.30.450.20">
    <property type="entry name" value="PAS domain"/>
    <property type="match status" value="6"/>
</dbReference>
<evidence type="ECO:0000259" key="7">
    <source>
        <dbReference type="PROSITE" id="PS50113"/>
    </source>
</evidence>
<dbReference type="Proteomes" id="UP000245133">
    <property type="component" value="Unassembled WGS sequence"/>
</dbReference>
<dbReference type="InterPro" id="IPR003594">
    <property type="entry name" value="HATPase_dom"/>
</dbReference>
<dbReference type="SUPFAM" id="SSF55785">
    <property type="entry name" value="PYP-like sensor domain (PAS domain)"/>
    <property type="match status" value="6"/>
</dbReference>
<dbReference type="InterPro" id="IPR000673">
    <property type="entry name" value="Sig_transdc_resp-reg_Me-estase"/>
</dbReference>
<dbReference type="SUPFAM" id="SSF47757">
    <property type="entry name" value="Chemotaxis receptor methyltransferase CheR, N-terminal domain"/>
    <property type="match status" value="1"/>
</dbReference>
<dbReference type="SUPFAM" id="SSF52738">
    <property type="entry name" value="Methylesterase CheB, C-terminal domain"/>
    <property type="match status" value="1"/>
</dbReference>
<feature type="active site" evidence="3">
    <location>
        <position position="18"/>
    </location>
</feature>
<feature type="coiled-coil region" evidence="4">
    <location>
        <begin position="1468"/>
        <end position="1495"/>
    </location>
</feature>
<dbReference type="PRINTS" id="PR00996">
    <property type="entry name" value="CHERMTFRASE"/>
</dbReference>
<dbReference type="InterPro" id="IPR029063">
    <property type="entry name" value="SAM-dependent_MTases_sf"/>
</dbReference>
<dbReference type="PROSITE" id="PS50109">
    <property type="entry name" value="HIS_KIN"/>
    <property type="match status" value="1"/>
</dbReference>
<evidence type="ECO:0000259" key="6">
    <source>
        <dbReference type="PROSITE" id="PS50112"/>
    </source>
</evidence>
<feature type="domain" description="PAS" evidence="6">
    <location>
        <begin position="856"/>
        <end position="926"/>
    </location>
</feature>
<dbReference type="GO" id="GO:0000155">
    <property type="term" value="F:phosphorelay sensor kinase activity"/>
    <property type="evidence" value="ECO:0007669"/>
    <property type="project" value="InterPro"/>
</dbReference>
<evidence type="ECO:0000259" key="5">
    <source>
        <dbReference type="PROSITE" id="PS50109"/>
    </source>
</evidence>
<dbReference type="InterPro" id="IPR000780">
    <property type="entry name" value="CheR_MeTrfase"/>
</dbReference>
<dbReference type="EMBL" id="BFBB01000001">
    <property type="protein sequence ID" value="GBF48544.1"/>
    <property type="molecule type" value="Genomic_DNA"/>
</dbReference>
<dbReference type="InterPro" id="IPR022641">
    <property type="entry name" value="CheR_N"/>
</dbReference>
<dbReference type="GO" id="GO:0008984">
    <property type="term" value="F:protein-glutamate methylesterase activity"/>
    <property type="evidence" value="ECO:0007669"/>
    <property type="project" value="InterPro"/>
</dbReference>
<dbReference type="GO" id="GO:0008757">
    <property type="term" value="F:S-adenosylmethionine-dependent methyltransferase activity"/>
    <property type="evidence" value="ECO:0007669"/>
    <property type="project" value="InterPro"/>
</dbReference>
<dbReference type="OrthoDB" id="9816309at2"/>
<dbReference type="PANTHER" id="PTHR24422:SF27">
    <property type="entry name" value="PROTEIN-GLUTAMATE O-METHYLTRANSFERASE"/>
    <property type="match status" value="1"/>
</dbReference>
<dbReference type="CDD" id="cd02440">
    <property type="entry name" value="AdoMet_MTases"/>
    <property type="match status" value="1"/>
</dbReference>
<dbReference type="InterPro" id="IPR003661">
    <property type="entry name" value="HisK_dim/P_dom"/>
</dbReference>
<dbReference type="PROSITE" id="PS50122">
    <property type="entry name" value="CHEB"/>
    <property type="match status" value="1"/>
</dbReference>
<feature type="active site" evidence="3">
    <location>
        <position position="138"/>
    </location>
</feature>
<keyword evidence="3" id="KW-0145">Chemotaxis</keyword>
<comment type="caution">
    <text evidence="10">The sequence shown here is derived from an EMBL/GenBank/DDBJ whole genome shotgun (WGS) entry which is preliminary data.</text>
</comment>
<feature type="active site" evidence="3">
    <location>
        <position position="46"/>
    </location>
</feature>
<feature type="domain" description="PAC" evidence="7">
    <location>
        <begin position="929"/>
        <end position="980"/>
    </location>
</feature>
<dbReference type="GO" id="GO:0000156">
    <property type="term" value="F:phosphorelay response regulator activity"/>
    <property type="evidence" value="ECO:0007669"/>
    <property type="project" value="InterPro"/>
</dbReference>
<dbReference type="InterPro" id="IPR001610">
    <property type="entry name" value="PAC"/>
</dbReference>
<gene>
    <name evidence="10" type="ORF">LPTSP4_00430</name>
</gene>
<dbReference type="Pfam" id="PF03705">
    <property type="entry name" value="CheR_N"/>
    <property type="match status" value="1"/>
</dbReference>
<dbReference type="SMART" id="SM00091">
    <property type="entry name" value="PAS"/>
    <property type="match status" value="5"/>
</dbReference>
<dbReference type="InterPro" id="IPR050903">
    <property type="entry name" value="Bact_Chemotaxis_MeTrfase"/>
</dbReference>
<feature type="domain" description="CheR-type methyltransferase" evidence="9">
    <location>
        <begin position="198"/>
        <end position="475"/>
    </location>
</feature>
<evidence type="ECO:0000259" key="9">
    <source>
        <dbReference type="PROSITE" id="PS50123"/>
    </source>
</evidence>
<dbReference type="RefSeq" id="WP_108972460.1">
    <property type="nucleotide sequence ID" value="NZ_BFBB01000001.1"/>
</dbReference>
<keyword evidence="11" id="KW-1185">Reference proteome</keyword>
<dbReference type="SMART" id="SM00138">
    <property type="entry name" value="MeTrc"/>
    <property type="match status" value="1"/>
</dbReference>
<name>A0A2P2DVA5_9LEPT</name>
<dbReference type="InterPro" id="IPR000014">
    <property type="entry name" value="PAS"/>
</dbReference>
<dbReference type="CDD" id="cd00082">
    <property type="entry name" value="HisKA"/>
    <property type="match status" value="1"/>
</dbReference>
<dbReference type="InterPro" id="IPR013655">
    <property type="entry name" value="PAS_fold_3"/>
</dbReference>
<dbReference type="InterPro" id="IPR035909">
    <property type="entry name" value="CheB_C"/>
</dbReference>
<dbReference type="Gene3D" id="1.10.287.130">
    <property type="match status" value="1"/>
</dbReference>
<evidence type="ECO:0000256" key="1">
    <source>
        <dbReference type="ARBA" id="ARBA00000085"/>
    </source>
</evidence>
<dbReference type="EC" id="2.7.13.3" evidence="2"/>
<dbReference type="Pfam" id="PF02518">
    <property type="entry name" value="HATPase_c"/>
    <property type="match status" value="1"/>
</dbReference>
<comment type="catalytic activity">
    <reaction evidence="1">
        <text>ATP + protein L-histidine = ADP + protein N-phospho-L-histidine.</text>
        <dbReference type="EC" id="2.7.13.3"/>
    </reaction>
</comment>
<organism evidence="10 11">
    <name type="scientific">Leptospira ryugenii</name>
    <dbReference type="NCBI Taxonomy" id="1917863"/>
    <lineage>
        <taxon>Bacteria</taxon>
        <taxon>Pseudomonadati</taxon>
        <taxon>Spirochaetota</taxon>
        <taxon>Spirochaetia</taxon>
        <taxon>Leptospirales</taxon>
        <taxon>Leptospiraceae</taxon>
        <taxon>Leptospira</taxon>
    </lineage>
</organism>
<evidence type="ECO:0000313" key="10">
    <source>
        <dbReference type="EMBL" id="GBF48544.1"/>
    </source>
</evidence>
<evidence type="ECO:0000259" key="8">
    <source>
        <dbReference type="PROSITE" id="PS50122"/>
    </source>
</evidence>
<dbReference type="PROSITE" id="PS50113">
    <property type="entry name" value="PAC"/>
    <property type="match status" value="5"/>
</dbReference>
<feature type="coiled-coil region" evidence="4">
    <location>
        <begin position="628"/>
        <end position="732"/>
    </location>
</feature>
<dbReference type="InterPro" id="IPR036097">
    <property type="entry name" value="HisK_dim/P_sf"/>
</dbReference>
<dbReference type="Pfam" id="PF01339">
    <property type="entry name" value="CheB_methylest"/>
    <property type="match status" value="1"/>
</dbReference>
<dbReference type="Pfam" id="PF13426">
    <property type="entry name" value="PAS_9"/>
    <property type="match status" value="3"/>
</dbReference>
<dbReference type="Pfam" id="PF08447">
    <property type="entry name" value="PAS_3"/>
    <property type="match status" value="1"/>
</dbReference>
<accession>A0A2P2DVA5</accession>
<evidence type="ECO:0000256" key="3">
    <source>
        <dbReference type="PROSITE-ProRule" id="PRU00050"/>
    </source>
</evidence>
<dbReference type="SUPFAM" id="SSF53335">
    <property type="entry name" value="S-adenosyl-L-methionine-dependent methyltransferases"/>
    <property type="match status" value="1"/>
</dbReference>
<dbReference type="CDD" id="cd16434">
    <property type="entry name" value="CheB-CheR_fusion"/>
    <property type="match status" value="1"/>
</dbReference>
<dbReference type="InterPro" id="IPR000700">
    <property type="entry name" value="PAS-assoc_C"/>
</dbReference>
<dbReference type="InterPro" id="IPR005467">
    <property type="entry name" value="His_kinase_dom"/>
</dbReference>
<evidence type="ECO:0000313" key="11">
    <source>
        <dbReference type="Proteomes" id="UP000245133"/>
    </source>
</evidence>